<dbReference type="AlphaFoldDB" id="A0A199UIB7"/>
<dbReference type="Pfam" id="PF14416">
    <property type="entry name" value="PMR5N"/>
    <property type="match status" value="3"/>
</dbReference>
<feature type="domain" description="Trichome birefringence-like N-terminal" evidence="12">
    <location>
        <begin position="835"/>
        <end position="873"/>
    </location>
</feature>
<feature type="region of interest" description="Disordered" evidence="9">
    <location>
        <begin position="454"/>
        <end position="475"/>
    </location>
</feature>
<evidence type="ECO:0000256" key="6">
    <source>
        <dbReference type="ARBA" id="ARBA00022989"/>
    </source>
</evidence>
<evidence type="ECO:0000313" key="13">
    <source>
        <dbReference type="EMBL" id="OAY64637.1"/>
    </source>
</evidence>
<protein>
    <submittedName>
        <fullName evidence="13">Protein ALTERED XYLOGLUCAN 4</fullName>
    </submittedName>
</protein>
<keyword evidence="4 10" id="KW-0812">Transmembrane</keyword>
<gene>
    <name evidence="13" type="ORF">ACMD2_07905</name>
</gene>
<dbReference type="InterPro" id="IPR026057">
    <property type="entry name" value="TBL_C"/>
</dbReference>
<feature type="non-terminal residue" evidence="13">
    <location>
        <position position="1220"/>
    </location>
</feature>
<feature type="region of interest" description="Disordered" evidence="9">
    <location>
        <begin position="45"/>
        <end position="69"/>
    </location>
</feature>
<evidence type="ECO:0000256" key="9">
    <source>
        <dbReference type="SAM" id="MobiDB-lite"/>
    </source>
</evidence>
<evidence type="ECO:0000256" key="7">
    <source>
        <dbReference type="ARBA" id="ARBA00023034"/>
    </source>
</evidence>
<keyword evidence="6 10" id="KW-1133">Transmembrane helix</keyword>
<evidence type="ECO:0000256" key="1">
    <source>
        <dbReference type="ARBA" id="ARBA00004323"/>
    </source>
</evidence>
<evidence type="ECO:0000256" key="2">
    <source>
        <dbReference type="ARBA" id="ARBA00007727"/>
    </source>
</evidence>
<keyword evidence="8 10" id="KW-0472">Membrane</keyword>
<reference evidence="13 14" key="1">
    <citation type="journal article" date="2016" name="DNA Res.">
        <title>The draft genome of MD-2 pineapple using hybrid error correction of long reads.</title>
        <authorList>
            <person name="Redwan R.M."/>
            <person name="Saidin A."/>
            <person name="Kumar S.V."/>
        </authorList>
    </citation>
    <scope>NUCLEOTIDE SEQUENCE [LARGE SCALE GENOMIC DNA]</scope>
    <source>
        <strain evidence="14">cv. MD2</strain>
        <tissue evidence="13">Leaf</tissue>
    </source>
</reference>
<accession>A0A199UIB7</accession>
<organism evidence="13 14">
    <name type="scientific">Ananas comosus</name>
    <name type="common">Pineapple</name>
    <name type="synonym">Ananas ananas</name>
    <dbReference type="NCBI Taxonomy" id="4615"/>
    <lineage>
        <taxon>Eukaryota</taxon>
        <taxon>Viridiplantae</taxon>
        <taxon>Streptophyta</taxon>
        <taxon>Embryophyta</taxon>
        <taxon>Tracheophyta</taxon>
        <taxon>Spermatophyta</taxon>
        <taxon>Magnoliopsida</taxon>
        <taxon>Liliopsida</taxon>
        <taxon>Poales</taxon>
        <taxon>Bromeliaceae</taxon>
        <taxon>Bromelioideae</taxon>
        <taxon>Ananas</taxon>
    </lineage>
</organism>
<comment type="subcellular location">
    <subcellularLocation>
        <location evidence="1">Golgi apparatus membrane</location>
        <topology evidence="1">Single-pass type II membrane protein</topology>
    </subcellularLocation>
</comment>
<dbReference type="InterPro" id="IPR029962">
    <property type="entry name" value="TBL"/>
</dbReference>
<dbReference type="EMBL" id="LSRQ01007776">
    <property type="protein sequence ID" value="OAY64637.1"/>
    <property type="molecule type" value="Genomic_DNA"/>
</dbReference>
<comment type="caution">
    <text evidence="13">The sequence shown here is derived from an EMBL/GenBank/DDBJ whole genome shotgun (WGS) entry which is preliminary data.</text>
</comment>
<feature type="domain" description="Trichome birefringence-like N-terminal" evidence="12">
    <location>
        <begin position="482"/>
        <end position="533"/>
    </location>
</feature>
<evidence type="ECO:0000256" key="8">
    <source>
        <dbReference type="ARBA" id="ARBA00023136"/>
    </source>
</evidence>
<evidence type="ECO:0000259" key="11">
    <source>
        <dbReference type="Pfam" id="PF13839"/>
    </source>
</evidence>
<name>A0A199UIB7_ANACO</name>
<evidence type="ECO:0000259" key="12">
    <source>
        <dbReference type="Pfam" id="PF14416"/>
    </source>
</evidence>
<feature type="transmembrane region" description="Helical" evidence="10">
    <location>
        <begin position="20"/>
        <end position="39"/>
    </location>
</feature>
<dbReference type="PANTHER" id="PTHR32285:SF57">
    <property type="entry name" value="XYLOGLUCAN O-ACETYLTRANSFERASE 1"/>
    <property type="match status" value="1"/>
</dbReference>
<evidence type="ECO:0000313" key="14">
    <source>
        <dbReference type="Proteomes" id="UP000092600"/>
    </source>
</evidence>
<dbReference type="PANTHER" id="PTHR32285">
    <property type="entry name" value="PROTEIN TRICHOME BIREFRINGENCE-LIKE 9-RELATED"/>
    <property type="match status" value="1"/>
</dbReference>
<evidence type="ECO:0000256" key="5">
    <source>
        <dbReference type="ARBA" id="ARBA00022968"/>
    </source>
</evidence>
<feature type="compositionally biased region" description="Polar residues" evidence="9">
    <location>
        <begin position="52"/>
        <end position="66"/>
    </location>
</feature>
<dbReference type="InterPro" id="IPR025846">
    <property type="entry name" value="TBL_N"/>
</dbReference>
<evidence type="ECO:0000256" key="4">
    <source>
        <dbReference type="ARBA" id="ARBA00022692"/>
    </source>
</evidence>
<proteinExistence type="inferred from homology"/>
<dbReference type="GO" id="GO:1990538">
    <property type="term" value="F:xylan O-acetyltransferase activity"/>
    <property type="evidence" value="ECO:0007669"/>
    <property type="project" value="UniProtKB-ARBA"/>
</dbReference>
<evidence type="ECO:0000256" key="10">
    <source>
        <dbReference type="SAM" id="Phobius"/>
    </source>
</evidence>
<dbReference type="GO" id="GO:0000139">
    <property type="term" value="C:Golgi membrane"/>
    <property type="evidence" value="ECO:0007669"/>
    <property type="project" value="UniProtKB-SubCell"/>
</dbReference>
<feature type="domain" description="Trichome birefringence-like C-terminal" evidence="11">
    <location>
        <begin position="136"/>
        <end position="424"/>
    </location>
</feature>
<evidence type="ECO:0000256" key="3">
    <source>
        <dbReference type="ARBA" id="ARBA00022679"/>
    </source>
</evidence>
<feature type="domain" description="Trichome birefringence-like N-terminal" evidence="12">
    <location>
        <begin position="83"/>
        <end position="134"/>
    </location>
</feature>
<keyword evidence="3" id="KW-0808">Transferase</keyword>
<dbReference type="Proteomes" id="UP000092600">
    <property type="component" value="Unassembled WGS sequence"/>
</dbReference>
<sequence>MGTTHHPRHSHFLTKKLITWALYALIPLALLHFYLFPLFSPHHPSPSPHHSQNSTHTISSSHQVTATGAARTDEFGLIRRRQRCDYAEGRWVRDAAEPLYNGTSCRTIKDSRNCMAHGRPDTGYLYWRWKPKHCTLPPFDPASFLTLLKNTHLAMIGDSLARNQLESLLCLLATSSRPELVYSDGEVDKFPRWVFLEYNATVSAFWSPFLVRGVERTGAAGQTHNVLYLDSADARWASELDKMDTVLFCVGHWFVYPSVYYEGDAVLGTHHFPELNHTEIGFFAAFRMAIRRALREVVDAQNRSGGGAEKEKLVVVTTFPPAHFEGEWDKAGACPKKEPFGEGEKEMDYTDKEMRKIEVEEVAAASAAVAERGAMLKIKVLDVTELAWMRPDGHPGPYMHPNPFAEGPKKRVQNDCVHWCLPGPKLITWALYALIPLALLHFYLFPLSFPHRQSPSPPHSQTPVHTISSSHQATATGERRLRCDYGEGRWVRDAAGPLYNGTRCGTIKDGQNCMAHGRPDTGYLHWRWEPKRCALPRFDPASFLTLLKGRHLAMVGDSMARNQMESLLCLLATASRPELVYRDGDENKFRRWVFREHNATVSVFWSPFLVRGVEKSAAAAAGLDHNELHLDSADARWASELDRMDAVLFSVGHWFLHPAVYYEGDALLGCHHCPGLNHTEIGFFGVFRKAIRRALREVVDAEKEKLVVVTTFSPAHFEGEWDKAGACPKKEPFGEGEREMEYTDKEMRKIELEEAAAAAAEAMAKGGRVKIEALDVTELALMRPDGHPGPYMYPNPFAEGPKERVQNDCVHWCLPGPIDAWNEILLDMMKRWKEEGPLYNNATCRTLPDLKDCMKYGKEPSYLYWRWKPEGCELPRFDPETFLAVVRGKKMGFIGDSLARNQMESLLCLLSQAETPIDVYKDDGDKFRTWHFPSHNFTLMVMWTEFFVEGIQRIVNGTATASYDIHLDKINTNWTSRLPGLDFAVISGGNWFFRTHYLYEGGKTVGCLNCGEDNVRDLGVEFAVRSVVRKALEFVSTCAECDGLVTFLRTYTPSHFENGSWFTGGYCNRTQPLSEDELGLRGFDLKLRKIQFEEMERARRTKVNGPGREFGLLDVTKAMMLRADGHPGAHYDKRWVRNANDCLHWCLPGPVDMWNEVVFYVGQSAATAGFVGTVTARDVRDERILHDDDLQELRLSLWLQLWWPRRLLCPPQRPHSRRHA</sequence>
<comment type="similarity">
    <text evidence="2">Belongs to the PC-esterase family. TBL subfamily.</text>
</comment>
<dbReference type="Pfam" id="PF13839">
    <property type="entry name" value="PC-Esterase"/>
    <property type="match status" value="3"/>
</dbReference>
<keyword evidence="7" id="KW-0333">Golgi apparatus</keyword>
<feature type="domain" description="Trichome birefringence-like C-terminal" evidence="11">
    <location>
        <begin position="874"/>
        <end position="1159"/>
    </location>
</feature>
<keyword evidence="5" id="KW-0735">Signal-anchor</keyword>
<feature type="domain" description="Trichome birefringence-like C-terminal" evidence="11">
    <location>
        <begin position="535"/>
        <end position="828"/>
    </location>
</feature>